<protein>
    <submittedName>
        <fullName evidence="1">Putative membrane protein</fullName>
    </submittedName>
</protein>
<evidence type="ECO:0000313" key="2">
    <source>
        <dbReference type="Proteomes" id="UP000031829"/>
    </source>
</evidence>
<dbReference type="GeneID" id="93645973"/>
<dbReference type="EMBL" id="CP009921">
    <property type="protein sequence ID" value="AJI25641.1"/>
    <property type="molecule type" value="Genomic_DNA"/>
</dbReference>
<evidence type="ECO:0000313" key="1">
    <source>
        <dbReference type="EMBL" id="AJI25641.1"/>
    </source>
</evidence>
<accession>A0A0B6AQ71</accession>
<organism evidence="1 2">
    <name type="scientific">Priestia megaterium (strain ATCC 14581 / DSM 32 / CCUG 1817 / JCM 2506 / NBRC 15308 / NCIMB 9376 / NCTC 10342 / NRRL B-14308 / VKM B-512 / Ford 19)</name>
    <name type="common">Bacillus megaterium</name>
    <dbReference type="NCBI Taxonomy" id="1348623"/>
    <lineage>
        <taxon>Bacteria</taxon>
        <taxon>Bacillati</taxon>
        <taxon>Bacillota</taxon>
        <taxon>Bacilli</taxon>
        <taxon>Bacillales</taxon>
        <taxon>Bacillaceae</taxon>
        <taxon>Priestia</taxon>
    </lineage>
</organism>
<dbReference type="KEGG" id="bmeg:BG04_5878"/>
<sequence length="88" mass="9920">MKKSLQLFGTVLFISGIILFGLMHLAIALYIPHLGEWSDPPGKLIVVLDEIIGWFPYVLSILFMLLGGSMLIFDLWKSKQKEQVGKKS</sequence>
<geneLocation type="plasmid" evidence="1 2">
    <name>pBMV_2</name>
</geneLocation>
<gene>
    <name evidence="1" type="ORF">BG04_5878</name>
</gene>
<reference evidence="1 2" key="1">
    <citation type="journal article" date="2015" name="Genome Announc.">
        <title>Complete genome sequences for 35 biothreat assay-relevant bacillus species.</title>
        <authorList>
            <person name="Johnson S.L."/>
            <person name="Daligault H.E."/>
            <person name="Davenport K.W."/>
            <person name="Jaissle J."/>
            <person name="Frey K.G."/>
            <person name="Ladner J.T."/>
            <person name="Broomall S.M."/>
            <person name="Bishop-Lilly K.A."/>
            <person name="Bruce D.C."/>
            <person name="Gibbons H.S."/>
            <person name="Coyne S.R."/>
            <person name="Lo C.C."/>
            <person name="Meincke L."/>
            <person name="Munk A.C."/>
            <person name="Koroleva G.I."/>
            <person name="Rosenzweig C.N."/>
            <person name="Palacios G.F."/>
            <person name="Redden C.L."/>
            <person name="Minogue T.D."/>
            <person name="Chain P.S."/>
        </authorList>
    </citation>
    <scope>NUCLEOTIDE SEQUENCE [LARGE SCALE GENOMIC DNA]</scope>
    <source>
        <strain evidence="2">ATCC 14581 / DSM 32 / JCM 2506 / NBRC 15308 / NCIMB 9376 / NCTC 10342 / NRRL B-14308 / VKM B-512</strain>
        <plasmid evidence="1 2">pBMV_2</plasmid>
    </source>
</reference>
<dbReference type="RefSeq" id="WP_034655689.1">
    <property type="nucleotide sequence ID" value="NZ_BCVB01000018.1"/>
</dbReference>
<dbReference type="AlphaFoldDB" id="A0A0B6AQ71"/>
<keyword evidence="1" id="KW-0614">Plasmid</keyword>
<dbReference type="Proteomes" id="UP000031829">
    <property type="component" value="Plasmid pBMV_2"/>
</dbReference>
<name>A0A0B6AQ71_PRIM2</name>
<dbReference type="HOGENOM" id="CLU_189698_0_0_9"/>
<proteinExistence type="predicted"/>